<dbReference type="Proteomes" id="UP000580250">
    <property type="component" value="Unassembled WGS sequence"/>
</dbReference>
<sequence>MFIGFQFIFVLFFYFLTTIPLAVISSHGIRQRNSSLPLQQARKGEKFFLIKFKNFKDY</sequence>
<name>A0A6V7UZI0_MELEN</name>
<keyword evidence="1" id="KW-1133">Transmembrane helix</keyword>
<keyword evidence="1" id="KW-0472">Membrane</keyword>
<dbReference type="AlphaFoldDB" id="A0A6V7UZI0"/>
<keyword evidence="1" id="KW-0812">Transmembrane</keyword>
<feature type="transmembrane region" description="Helical" evidence="1">
    <location>
        <begin position="6"/>
        <end position="24"/>
    </location>
</feature>
<reference evidence="2 3" key="1">
    <citation type="submission" date="2020-08" db="EMBL/GenBank/DDBJ databases">
        <authorList>
            <person name="Koutsovoulos G."/>
            <person name="Danchin GJ E."/>
        </authorList>
    </citation>
    <scope>NUCLEOTIDE SEQUENCE [LARGE SCALE GENOMIC DNA]</scope>
</reference>
<protein>
    <submittedName>
        <fullName evidence="2">Uncharacterized protein</fullName>
    </submittedName>
</protein>
<evidence type="ECO:0000256" key="1">
    <source>
        <dbReference type="SAM" id="Phobius"/>
    </source>
</evidence>
<dbReference type="EMBL" id="CAJEWN010000133">
    <property type="protein sequence ID" value="CAD2167869.1"/>
    <property type="molecule type" value="Genomic_DNA"/>
</dbReference>
<accession>A0A6V7UZI0</accession>
<comment type="caution">
    <text evidence="2">The sequence shown here is derived from an EMBL/GenBank/DDBJ whole genome shotgun (WGS) entry which is preliminary data.</text>
</comment>
<proteinExistence type="predicted"/>
<gene>
    <name evidence="2" type="ORF">MENT_LOCUS19181</name>
</gene>
<evidence type="ECO:0000313" key="2">
    <source>
        <dbReference type="EMBL" id="CAD2167869.1"/>
    </source>
</evidence>
<evidence type="ECO:0000313" key="3">
    <source>
        <dbReference type="Proteomes" id="UP000580250"/>
    </source>
</evidence>
<organism evidence="2 3">
    <name type="scientific">Meloidogyne enterolobii</name>
    <name type="common">Root-knot nematode worm</name>
    <name type="synonym">Meloidogyne mayaguensis</name>
    <dbReference type="NCBI Taxonomy" id="390850"/>
    <lineage>
        <taxon>Eukaryota</taxon>
        <taxon>Metazoa</taxon>
        <taxon>Ecdysozoa</taxon>
        <taxon>Nematoda</taxon>
        <taxon>Chromadorea</taxon>
        <taxon>Rhabditida</taxon>
        <taxon>Tylenchina</taxon>
        <taxon>Tylenchomorpha</taxon>
        <taxon>Tylenchoidea</taxon>
        <taxon>Meloidogynidae</taxon>
        <taxon>Meloidogyninae</taxon>
        <taxon>Meloidogyne</taxon>
    </lineage>
</organism>